<gene>
    <name evidence="3" type="ORF">GCM10010468_60820</name>
</gene>
<dbReference type="Gene3D" id="1.10.357.10">
    <property type="entry name" value="Tetracycline Repressor, domain 2"/>
    <property type="match status" value="1"/>
</dbReference>
<protein>
    <recommendedName>
        <fullName evidence="2">QsdR TetR regulatory C-terminal domain-containing protein</fullName>
    </recommendedName>
</protein>
<evidence type="ECO:0000313" key="4">
    <source>
        <dbReference type="Proteomes" id="UP001501237"/>
    </source>
</evidence>
<evidence type="ECO:0000313" key="3">
    <source>
        <dbReference type="EMBL" id="GAA3230386.1"/>
    </source>
</evidence>
<comment type="caution">
    <text evidence="3">The sequence shown here is derived from an EMBL/GenBank/DDBJ whole genome shotgun (WGS) entry which is preliminary data.</text>
</comment>
<sequence>MSVSETRHPEPPERPRRADADTAVALATRDFLLGRRIDMRALAAELGVGRTTLYRWVGDREALLAEALARLALPILDRLWLACPGSGGERIADLVEAFMTNNTGQAPGLRVFSEEPSFALRVFMSHDNALFHTVRSWFADRLAEEGLLTPEERETIATTIVGIVKSYSWARIVSAGRPDIAGARTAVSVLLARAEPSAPRWDTDGRGTGVASGAPLVPGVHRLLGHLDRDGWVAEEPEHHLLPHLETACAAPGSAFRLTGSRTLPDGVFEVSLEHTGGDGRIDVLRDAVRLLAAVAEPSFFVRQVDPSTFDCATGVLDGDPPGFAAHGHLLRLAVTVVT</sequence>
<proteinExistence type="predicted"/>
<evidence type="ECO:0000256" key="1">
    <source>
        <dbReference type="SAM" id="MobiDB-lite"/>
    </source>
</evidence>
<name>A0ABP6QHW1_9ACTN</name>
<feature type="region of interest" description="Disordered" evidence="1">
    <location>
        <begin position="1"/>
        <end position="20"/>
    </location>
</feature>
<dbReference type="InterPro" id="IPR041485">
    <property type="entry name" value="TetR_C_36"/>
</dbReference>
<accession>A0ABP6QHW1</accession>
<organism evidence="3 4">
    <name type="scientific">Actinocorallia longicatena</name>
    <dbReference type="NCBI Taxonomy" id="111803"/>
    <lineage>
        <taxon>Bacteria</taxon>
        <taxon>Bacillati</taxon>
        <taxon>Actinomycetota</taxon>
        <taxon>Actinomycetes</taxon>
        <taxon>Streptosporangiales</taxon>
        <taxon>Thermomonosporaceae</taxon>
        <taxon>Actinocorallia</taxon>
    </lineage>
</organism>
<dbReference type="EMBL" id="BAAAUV010000020">
    <property type="protein sequence ID" value="GAA3230386.1"/>
    <property type="molecule type" value="Genomic_DNA"/>
</dbReference>
<dbReference type="SUPFAM" id="SSF46689">
    <property type="entry name" value="Homeodomain-like"/>
    <property type="match status" value="1"/>
</dbReference>
<dbReference type="Pfam" id="PF18598">
    <property type="entry name" value="TetR_C_36"/>
    <property type="match status" value="1"/>
</dbReference>
<feature type="domain" description="QsdR TetR regulatory C-terminal" evidence="2">
    <location>
        <begin position="86"/>
        <end position="191"/>
    </location>
</feature>
<evidence type="ECO:0000259" key="2">
    <source>
        <dbReference type="Pfam" id="PF18598"/>
    </source>
</evidence>
<dbReference type="InterPro" id="IPR009057">
    <property type="entry name" value="Homeodomain-like_sf"/>
</dbReference>
<dbReference type="Proteomes" id="UP001501237">
    <property type="component" value="Unassembled WGS sequence"/>
</dbReference>
<dbReference type="RefSeq" id="WP_344835214.1">
    <property type="nucleotide sequence ID" value="NZ_BAAAUV010000020.1"/>
</dbReference>
<keyword evidence="4" id="KW-1185">Reference proteome</keyword>
<reference evidence="4" key="1">
    <citation type="journal article" date="2019" name="Int. J. Syst. Evol. Microbiol.">
        <title>The Global Catalogue of Microorganisms (GCM) 10K type strain sequencing project: providing services to taxonomists for standard genome sequencing and annotation.</title>
        <authorList>
            <consortium name="The Broad Institute Genomics Platform"/>
            <consortium name="The Broad Institute Genome Sequencing Center for Infectious Disease"/>
            <person name="Wu L."/>
            <person name="Ma J."/>
        </authorList>
    </citation>
    <scope>NUCLEOTIDE SEQUENCE [LARGE SCALE GENOMIC DNA]</scope>
    <source>
        <strain evidence="4">JCM 9377</strain>
    </source>
</reference>